<reference evidence="3 4" key="1">
    <citation type="submission" date="2020-04" db="EMBL/GenBank/DDBJ databases">
        <title>Flammeovirgaceae bacterium KN852 isolated from deep sea.</title>
        <authorList>
            <person name="Zhang D.-C."/>
        </authorList>
    </citation>
    <scope>NUCLEOTIDE SEQUENCE [LARGE SCALE GENOMIC DNA]</scope>
    <source>
        <strain evidence="3 4">KN852</strain>
    </source>
</reference>
<dbReference type="InterPro" id="IPR016163">
    <property type="entry name" value="Ald_DH_C"/>
</dbReference>
<keyword evidence="4" id="KW-1185">Reference proteome</keyword>
<organism evidence="3 4">
    <name type="scientific">Marinigracilibium pacificum</name>
    <dbReference type="NCBI Taxonomy" id="2729599"/>
    <lineage>
        <taxon>Bacteria</taxon>
        <taxon>Pseudomonadati</taxon>
        <taxon>Bacteroidota</taxon>
        <taxon>Cytophagia</taxon>
        <taxon>Cytophagales</taxon>
        <taxon>Flammeovirgaceae</taxon>
        <taxon>Marinigracilibium</taxon>
    </lineage>
</organism>
<evidence type="ECO:0000256" key="1">
    <source>
        <dbReference type="ARBA" id="ARBA00023002"/>
    </source>
</evidence>
<protein>
    <submittedName>
        <fullName evidence="3">Aldehyde dehydrogenase (NADP(+))</fullName>
    </submittedName>
</protein>
<accession>A0A848J539</accession>
<dbReference type="InterPro" id="IPR016161">
    <property type="entry name" value="Ald_DH/histidinol_DH"/>
</dbReference>
<keyword evidence="1" id="KW-0560">Oxidoreductase</keyword>
<evidence type="ECO:0000313" key="3">
    <source>
        <dbReference type="EMBL" id="NMM50378.1"/>
    </source>
</evidence>
<sequence>MPIHGKNIIGFSQTAQDSCVMESIDPSNSTPLNKFHIASDSEINMAVSKASEAFETYRYYSGEKKASFLEAIAEEILALGDELIDTAVKESGLPAARITGERGRTINQLKLFAELLREGSWVEAIIDTTQPDREPLPKPDIRKMSVPIGPVVVFTASNFPLAFSTAGGDTASALAAGNPVIVKAHGSHLGTNELVAGAISKAAKKTMMPDGIFSSLNGSGNKLGQQLVKHPEVKAVGFTGSYNGGMAIFKAASEREEPIPVFAEMGSINPVILLPGKLKEADDLAKQYAASITLGVGQFCTNPGLILGIESPLLDSFMFALAKEIEKAVPAPMLNEGIHSSFIKSREILLNQNGVQLLGAAKQTDGVNLGNATVASVSGEEFLSNPHLTEEVFGPFSLVVTCKDQDELKKVILSTKGQLTSTIMAESEELSQYKEIVNAAQHVAGRVIFNGVPTGVEVCHAMHHGGPFPSSSNSKYTSVGTDAIKRFVRPLSFQSFPDNALPDELKNNNPLGIWRKVNGNLTQNSI</sequence>
<dbReference type="EMBL" id="JABBNU010000012">
    <property type="protein sequence ID" value="NMM50378.1"/>
    <property type="molecule type" value="Genomic_DNA"/>
</dbReference>
<proteinExistence type="predicted"/>
<evidence type="ECO:0000259" key="2">
    <source>
        <dbReference type="Pfam" id="PF00171"/>
    </source>
</evidence>
<dbReference type="InterPro" id="IPR050740">
    <property type="entry name" value="Aldehyde_DH_Superfamily"/>
</dbReference>
<dbReference type="PANTHER" id="PTHR43353:SF3">
    <property type="entry name" value="ALDEHYDE DEHYDROGENASE-RELATED"/>
    <property type="match status" value="1"/>
</dbReference>
<dbReference type="Gene3D" id="3.40.309.10">
    <property type="entry name" value="Aldehyde Dehydrogenase, Chain A, domain 2"/>
    <property type="match status" value="1"/>
</dbReference>
<dbReference type="Pfam" id="PF00171">
    <property type="entry name" value="Aldedh"/>
    <property type="match status" value="1"/>
</dbReference>
<dbReference type="RefSeq" id="WP_169684742.1">
    <property type="nucleotide sequence ID" value="NZ_JABBNU010000012.1"/>
</dbReference>
<dbReference type="Gene3D" id="3.40.605.10">
    <property type="entry name" value="Aldehyde Dehydrogenase, Chain A, domain 1"/>
    <property type="match status" value="1"/>
</dbReference>
<dbReference type="Proteomes" id="UP000559010">
    <property type="component" value="Unassembled WGS sequence"/>
</dbReference>
<name>A0A848J539_9BACT</name>
<dbReference type="AlphaFoldDB" id="A0A848J539"/>
<dbReference type="PANTHER" id="PTHR43353">
    <property type="entry name" value="SUCCINATE-SEMIALDEHYDE DEHYDROGENASE, MITOCHONDRIAL"/>
    <property type="match status" value="1"/>
</dbReference>
<dbReference type="GO" id="GO:0016620">
    <property type="term" value="F:oxidoreductase activity, acting on the aldehyde or oxo group of donors, NAD or NADP as acceptor"/>
    <property type="evidence" value="ECO:0007669"/>
    <property type="project" value="InterPro"/>
</dbReference>
<gene>
    <name evidence="3" type="ORF">HH304_18355</name>
</gene>
<comment type="caution">
    <text evidence="3">The sequence shown here is derived from an EMBL/GenBank/DDBJ whole genome shotgun (WGS) entry which is preliminary data.</text>
</comment>
<dbReference type="InterPro" id="IPR015590">
    <property type="entry name" value="Aldehyde_DH_dom"/>
</dbReference>
<evidence type="ECO:0000313" key="4">
    <source>
        <dbReference type="Proteomes" id="UP000559010"/>
    </source>
</evidence>
<feature type="domain" description="Aldehyde dehydrogenase" evidence="2">
    <location>
        <begin position="19"/>
        <end position="471"/>
    </location>
</feature>
<dbReference type="CDD" id="cd07129">
    <property type="entry name" value="ALDH_KGSADH"/>
    <property type="match status" value="1"/>
</dbReference>
<dbReference type="InterPro" id="IPR044151">
    <property type="entry name" value="ALDH_KGSADH"/>
</dbReference>
<dbReference type="InterPro" id="IPR016162">
    <property type="entry name" value="Ald_DH_N"/>
</dbReference>
<dbReference type="SUPFAM" id="SSF53720">
    <property type="entry name" value="ALDH-like"/>
    <property type="match status" value="1"/>
</dbReference>